<dbReference type="AlphaFoldDB" id="A0A8B9NU20"/>
<dbReference type="PANTHER" id="PTHR43394:SF23">
    <property type="entry name" value="ATP-BINDING CASSETTE SUBFAMILY B MEMBER 11, GENE 2"/>
    <property type="match status" value="1"/>
</dbReference>
<accession>A0A8B9NU20</accession>
<evidence type="ECO:0000256" key="7">
    <source>
        <dbReference type="ARBA" id="ARBA00022553"/>
    </source>
</evidence>
<feature type="transmembrane region" description="Helical" evidence="16">
    <location>
        <begin position="102"/>
        <end position="126"/>
    </location>
</feature>
<dbReference type="PROSITE" id="PS50929">
    <property type="entry name" value="ABC_TM1F"/>
    <property type="match status" value="1"/>
</dbReference>
<keyword evidence="10" id="KW-0967">Endosome</keyword>
<comment type="subcellular location">
    <subcellularLocation>
        <location evidence="2">Apical cell membrane</location>
        <topology evidence="2">Multi-pass membrane protein</topology>
    </subcellularLocation>
    <subcellularLocation>
        <location evidence="1">Endosome membrane</location>
        <topology evidence="1">Multi-pass membrane protein</topology>
    </subcellularLocation>
    <subcellularLocation>
        <location evidence="3">Recycling endosome membrane</location>
    </subcellularLocation>
</comment>
<dbReference type="PANTHER" id="PTHR43394">
    <property type="entry name" value="ATP-DEPENDENT PERMEASE MDL1, MITOCHONDRIAL"/>
    <property type="match status" value="1"/>
</dbReference>
<dbReference type="GO" id="GO:0090374">
    <property type="term" value="P:oligopeptide export from mitochondrion"/>
    <property type="evidence" value="ECO:0007669"/>
    <property type="project" value="TreeGrafter"/>
</dbReference>
<keyword evidence="6" id="KW-1003">Cell membrane</keyword>
<dbReference type="GO" id="GO:0016324">
    <property type="term" value="C:apical plasma membrane"/>
    <property type="evidence" value="ECO:0007669"/>
    <property type="project" value="UniProtKB-SubCell"/>
</dbReference>
<feature type="domain" description="ABC transmembrane type-1" evidence="17">
    <location>
        <begin position="38"/>
        <end position="164"/>
    </location>
</feature>
<dbReference type="Ensembl" id="ENSAOWT00000001737.1">
    <property type="protein sequence ID" value="ENSAOWP00000001536.1"/>
    <property type="gene ID" value="ENSAOWG00000001098.1"/>
</dbReference>
<dbReference type="GO" id="GO:0005743">
    <property type="term" value="C:mitochondrial inner membrane"/>
    <property type="evidence" value="ECO:0007669"/>
    <property type="project" value="TreeGrafter"/>
</dbReference>
<proteinExistence type="inferred from homology"/>
<dbReference type="Pfam" id="PF00664">
    <property type="entry name" value="ABC_membrane"/>
    <property type="match status" value="1"/>
</dbReference>
<keyword evidence="13 16" id="KW-1133">Transmembrane helix</keyword>
<protein>
    <recommendedName>
        <fullName evidence="17">ABC transmembrane type-1 domain-containing protein</fullName>
    </recommendedName>
</protein>
<keyword evidence="12" id="KW-1278">Translocase</keyword>
<evidence type="ECO:0000256" key="3">
    <source>
        <dbReference type="ARBA" id="ARBA00004565"/>
    </source>
</evidence>
<sequence>QLPDSANTLFRWLPTTVPQTFEKAFRFSSSMEILMMTVGSFCAILHGAAQPAMLLVFGAMADTFIEYDIEMTEENFLVPPIFITFFSPRRLLDIEQEMTKFAGYYAGIGCAVLVLGYLQICFWVMAAARQMQKIRRAYFRKVMRMDIGWFDCTSVGELNTRISE</sequence>
<evidence type="ECO:0000256" key="13">
    <source>
        <dbReference type="ARBA" id="ARBA00022989"/>
    </source>
</evidence>
<evidence type="ECO:0000256" key="15">
    <source>
        <dbReference type="ARBA" id="ARBA00023180"/>
    </source>
</evidence>
<dbReference type="GO" id="GO:0005524">
    <property type="term" value="F:ATP binding"/>
    <property type="evidence" value="ECO:0007669"/>
    <property type="project" value="InterPro"/>
</dbReference>
<feature type="transmembrane region" description="Helical" evidence="16">
    <location>
        <begin position="33"/>
        <end position="61"/>
    </location>
</feature>
<evidence type="ECO:0000256" key="9">
    <source>
        <dbReference type="ARBA" id="ARBA00022737"/>
    </source>
</evidence>
<keyword evidence="8 16" id="KW-0812">Transmembrane</keyword>
<evidence type="ECO:0000313" key="19">
    <source>
        <dbReference type="Proteomes" id="UP000694424"/>
    </source>
</evidence>
<evidence type="ECO:0000259" key="17">
    <source>
        <dbReference type="PROSITE" id="PS50929"/>
    </source>
</evidence>
<dbReference type="InterPro" id="IPR039421">
    <property type="entry name" value="Type_1_exporter"/>
</dbReference>
<evidence type="ECO:0000256" key="14">
    <source>
        <dbReference type="ARBA" id="ARBA00023136"/>
    </source>
</evidence>
<evidence type="ECO:0000313" key="18">
    <source>
        <dbReference type="Ensembl" id="ENSAOWP00000001536.1"/>
    </source>
</evidence>
<dbReference type="InterPro" id="IPR011527">
    <property type="entry name" value="ABC1_TM_dom"/>
</dbReference>
<reference evidence="18" key="2">
    <citation type="submission" date="2025-09" db="UniProtKB">
        <authorList>
            <consortium name="Ensembl"/>
        </authorList>
    </citation>
    <scope>IDENTIFICATION</scope>
</reference>
<evidence type="ECO:0000256" key="8">
    <source>
        <dbReference type="ARBA" id="ARBA00022692"/>
    </source>
</evidence>
<dbReference type="GO" id="GO:0015421">
    <property type="term" value="F:ABC-type oligopeptide transporter activity"/>
    <property type="evidence" value="ECO:0007669"/>
    <property type="project" value="TreeGrafter"/>
</dbReference>
<dbReference type="Proteomes" id="UP000694424">
    <property type="component" value="Unplaced"/>
</dbReference>
<keyword evidence="7" id="KW-0597">Phosphoprotein</keyword>
<evidence type="ECO:0000256" key="2">
    <source>
        <dbReference type="ARBA" id="ARBA00004424"/>
    </source>
</evidence>
<name>A0A8B9NU20_APTOW</name>
<evidence type="ECO:0000256" key="12">
    <source>
        <dbReference type="ARBA" id="ARBA00022967"/>
    </source>
</evidence>
<reference evidence="18" key="1">
    <citation type="submission" date="2025-08" db="UniProtKB">
        <authorList>
            <consortium name="Ensembl"/>
        </authorList>
    </citation>
    <scope>IDENTIFICATION</scope>
</reference>
<evidence type="ECO:0000256" key="1">
    <source>
        <dbReference type="ARBA" id="ARBA00004337"/>
    </source>
</evidence>
<evidence type="ECO:0000256" key="16">
    <source>
        <dbReference type="SAM" id="Phobius"/>
    </source>
</evidence>
<evidence type="ECO:0000256" key="6">
    <source>
        <dbReference type="ARBA" id="ARBA00022475"/>
    </source>
</evidence>
<evidence type="ECO:0000256" key="10">
    <source>
        <dbReference type="ARBA" id="ARBA00022753"/>
    </source>
</evidence>
<keyword evidence="5" id="KW-0813">Transport</keyword>
<keyword evidence="11" id="KW-0832">Ubl conjugation</keyword>
<dbReference type="SUPFAM" id="SSF90123">
    <property type="entry name" value="ABC transporter transmembrane region"/>
    <property type="match status" value="1"/>
</dbReference>
<dbReference type="GO" id="GO:0055038">
    <property type="term" value="C:recycling endosome membrane"/>
    <property type="evidence" value="ECO:0007669"/>
    <property type="project" value="UniProtKB-SubCell"/>
</dbReference>
<evidence type="ECO:0000256" key="11">
    <source>
        <dbReference type="ARBA" id="ARBA00022843"/>
    </source>
</evidence>
<keyword evidence="14 16" id="KW-0472">Membrane</keyword>
<organism evidence="18 19">
    <name type="scientific">Apteryx owenii</name>
    <name type="common">Little spotted kiwi</name>
    <dbReference type="NCBI Taxonomy" id="8824"/>
    <lineage>
        <taxon>Eukaryota</taxon>
        <taxon>Metazoa</taxon>
        <taxon>Chordata</taxon>
        <taxon>Craniata</taxon>
        <taxon>Vertebrata</taxon>
        <taxon>Euteleostomi</taxon>
        <taxon>Archelosauria</taxon>
        <taxon>Archosauria</taxon>
        <taxon>Dinosauria</taxon>
        <taxon>Saurischia</taxon>
        <taxon>Theropoda</taxon>
        <taxon>Coelurosauria</taxon>
        <taxon>Aves</taxon>
        <taxon>Palaeognathae</taxon>
        <taxon>Apterygiformes</taxon>
        <taxon>Apterygidae</taxon>
        <taxon>Apteryx</taxon>
    </lineage>
</organism>
<dbReference type="InterPro" id="IPR036640">
    <property type="entry name" value="ABC1_TM_sf"/>
</dbReference>
<keyword evidence="15" id="KW-0325">Glycoprotein</keyword>
<comment type="similarity">
    <text evidence="4">Belongs to the ABC transporter superfamily. ABCB family. Multidrug resistance exporter (TC 3.A.1.201) subfamily.</text>
</comment>
<evidence type="ECO:0000256" key="5">
    <source>
        <dbReference type="ARBA" id="ARBA00022448"/>
    </source>
</evidence>
<keyword evidence="9" id="KW-0677">Repeat</keyword>
<keyword evidence="19" id="KW-1185">Reference proteome</keyword>
<dbReference type="Gene3D" id="1.20.1560.10">
    <property type="entry name" value="ABC transporter type 1, transmembrane domain"/>
    <property type="match status" value="1"/>
</dbReference>
<evidence type="ECO:0000256" key="4">
    <source>
        <dbReference type="ARBA" id="ARBA00007577"/>
    </source>
</evidence>